<sequence>MSENEGLTLSLRPIQGDRSYSQGITKHNVIELATYNTHEGDSGHNANQPEHGSDKETPLHTLQHPIGAGQLANQYDNQDLSKYDEELDLDIQAQENEEGNFRVIAYPGQPPHVQEDHIANSVFTVKELYGTDRPYLAFEDLCRILLQCKRKRNLLNADLVTDTSTLWSIIKTVYEKVKGRTLPKKDTGITLTVQIEHGTTFLKVINDYVVDEEALAEATARLKHARQGHPAIRAGPDRVREPLNVSRRVLSYGFGDLSLIVEDDNRISTAMQVPVLPGQLYALFEYGRQPNETTSLFAAQRTRDEKRRNLRALTHMWFSDTKTGAILDYSRPKGDTSTFETKFKPVDGGSPSPVPDKNGAQQTNLEAWVEQQDIKATMKCLQRILKQITVIAAEQQEQGVNRFAINQLRKMDDEMAVKIDADHLTVELISQAMTRDLGREVIDPIVSLFDPLPWVHSLR</sequence>
<proteinExistence type="predicted"/>
<reference evidence="1 2" key="1">
    <citation type="journal article" date="2022" name="New Phytol.">
        <title>Ecological generalism drives hyperdiversity of secondary metabolite gene clusters in xylarialean endophytes.</title>
        <authorList>
            <person name="Franco M.E.E."/>
            <person name="Wisecaver J.H."/>
            <person name="Arnold A.E."/>
            <person name="Ju Y.M."/>
            <person name="Slot J.C."/>
            <person name="Ahrendt S."/>
            <person name="Moore L.P."/>
            <person name="Eastman K.E."/>
            <person name="Scott K."/>
            <person name="Konkel Z."/>
            <person name="Mondo S.J."/>
            <person name="Kuo A."/>
            <person name="Hayes R.D."/>
            <person name="Haridas S."/>
            <person name="Andreopoulos B."/>
            <person name="Riley R."/>
            <person name="LaButti K."/>
            <person name="Pangilinan J."/>
            <person name="Lipzen A."/>
            <person name="Amirebrahimi M."/>
            <person name="Yan J."/>
            <person name="Adam C."/>
            <person name="Keymanesh K."/>
            <person name="Ng V."/>
            <person name="Louie K."/>
            <person name="Northen T."/>
            <person name="Drula E."/>
            <person name="Henrissat B."/>
            <person name="Hsieh H.M."/>
            <person name="Youens-Clark K."/>
            <person name="Lutzoni F."/>
            <person name="Miadlikowska J."/>
            <person name="Eastwood D.C."/>
            <person name="Hamelin R.C."/>
            <person name="Grigoriev I.V."/>
            <person name="U'Ren J.M."/>
        </authorList>
    </citation>
    <scope>NUCLEOTIDE SEQUENCE [LARGE SCALE GENOMIC DNA]</scope>
    <source>
        <strain evidence="1 2">ER1909</strain>
    </source>
</reference>
<protein>
    <submittedName>
        <fullName evidence="1">Uncharacterized protein</fullName>
    </submittedName>
</protein>
<accession>A0ACC0CNZ5</accession>
<dbReference type="Proteomes" id="UP001497680">
    <property type="component" value="Unassembled WGS sequence"/>
</dbReference>
<evidence type="ECO:0000313" key="1">
    <source>
        <dbReference type="EMBL" id="KAI6082183.1"/>
    </source>
</evidence>
<gene>
    <name evidence="1" type="ORF">F4821DRAFT_282018</name>
</gene>
<dbReference type="EMBL" id="MU394376">
    <property type="protein sequence ID" value="KAI6082183.1"/>
    <property type="molecule type" value="Genomic_DNA"/>
</dbReference>
<comment type="caution">
    <text evidence="1">The sequence shown here is derived from an EMBL/GenBank/DDBJ whole genome shotgun (WGS) entry which is preliminary data.</text>
</comment>
<name>A0ACC0CNZ5_9PEZI</name>
<keyword evidence="2" id="KW-1185">Reference proteome</keyword>
<organism evidence="1 2">
    <name type="scientific">Hypoxylon rubiginosum</name>
    <dbReference type="NCBI Taxonomy" id="110542"/>
    <lineage>
        <taxon>Eukaryota</taxon>
        <taxon>Fungi</taxon>
        <taxon>Dikarya</taxon>
        <taxon>Ascomycota</taxon>
        <taxon>Pezizomycotina</taxon>
        <taxon>Sordariomycetes</taxon>
        <taxon>Xylariomycetidae</taxon>
        <taxon>Xylariales</taxon>
        <taxon>Hypoxylaceae</taxon>
        <taxon>Hypoxylon</taxon>
    </lineage>
</organism>
<evidence type="ECO:0000313" key="2">
    <source>
        <dbReference type="Proteomes" id="UP001497680"/>
    </source>
</evidence>